<dbReference type="Proteomes" id="UP000616769">
    <property type="component" value="Unassembled WGS sequence"/>
</dbReference>
<dbReference type="AlphaFoldDB" id="A0A132A814"/>
<comment type="caution">
    <text evidence="1">The sequence shown here is derived from an EMBL/GenBank/DDBJ whole genome shotgun (WGS) entry which is preliminary data.</text>
</comment>
<sequence>MIYAGNVDQKVSENAKKENIDITENNSDNSKEFNGQLSSCGVSIEQVEVKADGPLILTPTSEIEIDNQNNLNENESKIDNNLLVNPLEKNHTEFSRNTTLSRSQRKKLTPQIKIRDLNLEKNDSVKTNNESNEEIHDPLGVNDQKLAENIKTNHSQVNLNDENGYLETEIPSANNDHPFISPLNGLDIKSIDLKIIEPYTKVISHGGHLSTPDFSVVNNDSVNQEVSEFSQPAIVLFIAHHLPDRSEPGYHHIMDNLFLLVFIL</sequence>
<dbReference type="VEuPathDB" id="VectorBase:SSCA010546"/>
<dbReference type="OrthoDB" id="19923at2759"/>
<gene>
    <name evidence="1" type="ORF">QR98_0055490</name>
</gene>
<organism evidence="1 2">
    <name type="scientific">Sarcoptes scabiei</name>
    <name type="common">Itch mite</name>
    <name type="synonym">Acarus scabiei</name>
    <dbReference type="NCBI Taxonomy" id="52283"/>
    <lineage>
        <taxon>Eukaryota</taxon>
        <taxon>Metazoa</taxon>
        <taxon>Ecdysozoa</taxon>
        <taxon>Arthropoda</taxon>
        <taxon>Chelicerata</taxon>
        <taxon>Arachnida</taxon>
        <taxon>Acari</taxon>
        <taxon>Acariformes</taxon>
        <taxon>Sarcoptiformes</taxon>
        <taxon>Astigmata</taxon>
        <taxon>Psoroptidia</taxon>
        <taxon>Sarcoptoidea</taxon>
        <taxon>Sarcoptidae</taxon>
        <taxon>Sarcoptinae</taxon>
        <taxon>Sarcoptes</taxon>
    </lineage>
</organism>
<name>A0A132A814_SARSC</name>
<evidence type="ECO:0000313" key="1">
    <source>
        <dbReference type="EMBL" id="KPM07067.1"/>
    </source>
</evidence>
<protein>
    <submittedName>
        <fullName evidence="1">BCL2/adenovirus E1B 19 kDa protein-interacting protein-like protein</fullName>
    </submittedName>
</protein>
<evidence type="ECO:0000313" key="2">
    <source>
        <dbReference type="Proteomes" id="UP000616769"/>
    </source>
</evidence>
<proteinExistence type="predicted"/>
<accession>A0A132A814</accession>
<reference evidence="1 2" key="1">
    <citation type="journal article" date="2015" name="Parasit. Vectors">
        <title>Draft genome of the scabies mite.</title>
        <authorList>
            <person name="Rider S.D.Jr."/>
            <person name="Morgan M.S."/>
            <person name="Arlian L.G."/>
        </authorList>
    </citation>
    <scope>NUCLEOTIDE SEQUENCE [LARGE SCALE GENOMIC DNA]</scope>
    <source>
        <strain evidence="1">Arlian Lab</strain>
    </source>
</reference>
<dbReference type="EMBL" id="JXLN01011289">
    <property type="protein sequence ID" value="KPM07067.1"/>
    <property type="molecule type" value="Genomic_DNA"/>
</dbReference>